<sequence>MSLSSCVHNESTAKADFYVSTEGSDTWSGTLEKPNADGTDGPFASLEQARDAVRVLKKNKTSNITVLIREGRYQLNETVIFGVEDSGEGESSITYAAYPGETPVFSSGQEITGWKKVTSELPGLSKAAEGNLLVANVSNKFLTLYDEEGMLPRAQSEKYKPLNSSTRNELHFSEGELKNWPNVEDVEILVRPTRDWIVNMLPLASVDEEKGIATTAVEATYAMQRKGYWVENVLEVLDKPGEWVLNTKEKKVYLWPRNDSKVFAPKLLEFIRVEGQIDFEGPKDIPVRNLHFRGLTFKHAERYTLNKDDAGLQHDWDMLDKNNAMLRLRGAENCVVEKCHFLHGGSGAIRVDLHGIKNNISNNHIEHMGGGGILLCGYGPGTKDVNKKNTVYNNNIHHVGEIYWQSPGIFLWNSGENRVANNLIHDTNYCGLIVSGCVIRFFKHSNIREQYRAIRWHEIGELPKELTPDVVRPYWHSKNNVIEYNEIHNVMNKLGDGNGIYIRASGPGNIIRRNYIHDLVAETGKQSGIRTDGGQMDTQISENIIYKCTSQGMILKLNNRFENNIIAEIFEPRQVFLKIVEGPMHGASNKRNIFYSLSKESTFISQPPPGKGLFGEDSRGRVPASMKDVDSDFNIYYNKADQSLAEKTLNRLQNKDNSDKNSVATDPLFVDIENGNFRFQPNSPALKMGITPIDVSEIGLRTQE</sequence>
<dbReference type="Proteomes" id="UP001647509">
    <property type="component" value="Unassembled WGS sequence"/>
</dbReference>
<dbReference type="EMBL" id="JAHKPD010000013">
    <property type="protein sequence ID" value="MBU2950910.1"/>
    <property type="molecule type" value="Genomic_DNA"/>
</dbReference>
<evidence type="ECO:0000313" key="1">
    <source>
        <dbReference type="EMBL" id="MBU2950910.1"/>
    </source>
</evidence>
<reference evidence="1" key="1">
    <citation type="submission" date="2021-05" db="EMBL/GenBank/DDBJ databases">
        <title>Draft genomes of bacteria isolated from model marine particles.</title>
        <authorList>
            <person name="Datta M.S."/>
            <person name="Schwartzman J.A."/>
            <person name="Enke T.N."/>
            <person name="Saavedra J."/>
            <person name="Cermak N."/>
            <person name="Cordero O.X."/>
        </authorList>
    </citation>
    <scope>NUCLEOTIDE SEQUENCE</scope>
    <source>
        <strain evidence="1">I2M19</strain>
    </source>
</reference>
<evidence type="ECO:0000313" key="2">
    <source>
        <dbReference type="Proteomes" id="UP001647509"/>
    </source>
</evidence>
<comment type="caution">
    <text evidence="1">The sequence shown here is derived from an EMBL/GenBank/DDBJ whole genome shotgun (WGS) entry which is preliminary data.</text>
</comment>
<protein>
    <submittedName>
        <fullName evidence="1">Right-handed parallel beta-helix repeat-containing protein</fullName>
    </submittedName>
</protein>
<proteinExistence type="predicted"/>
<name>A0ACC5U9F7_9FLAO</name>
<keyword evidence="2" id="KW-1185">Reference proteome</keyword>
<organism evidence="1 2">
    <name type="scientific">Pseudotamlana agarivorans</name>
    <dbReference type="NCBI Taxonomy" id="481183"/>
    <lineage>
        <taxon>Bacteria</taxon>
        <taxon>Pseudomonadati</taxon>
        <taxon>Bacteroidota</taxon>
        <taxon>Flavobacteriia</taxon>
        <taxon>Flavobacteriales</taxon>
        <taxon>Flavobacteriaceae</taxon>
        <taxon>Pseudotamlana</taxon>
    </lineage>
</organism>
<gene>
    <name evidence="1" type="ORF">KO493_09385</name>
</gene>
<accession>A0ACC5U9F7</accession>